<reference evidence="2 3" key="1">
    <citation type="submission" date="2019-02" db="EMBL/GenBank/DDBJ databases">
        <title>Isolation and identification of novel species under the genus Muribaculum.</title>
        <authorList>
            <person name="Miyake S."/>
            <person name="Ding Y."/>
            <person name="Low A."/>
            <person name="Soh M."/>
            <person name="Seedorf H."/>
        </authorList>
    </citation>
    <scope>NUCLEOTIDE SEQUENCE [LARGE SCALE GENOMIC DNA]</scope>
    <source>
        <strain evidence="2 3">TLL-A3</strain>
    </source>
</reference>
<feature type="signal peptide" evidence="1">
    <location>
        <begin position="1"/>
        <end position="23"/>
    </location>
</feature>
<proteinExistence type="predicted"/>
<dbReference type="PROSITE" id="PS51257">
    <property type="entry name" value="PROKAR_LIPOPROTEIN"/>
    <property type="match status" value="1"/>
</dbReference>
<dbReference type="EMBL" id="SJSA01000001">
    <property type="protein sequence ID" value="TGG40059.1"/>
    <property type="molecule type" value="Genomic_DNA"/>
</dbReference>
<accession>A0A4Z0V4D9</accession>
<sequence length="463" mass="49786">MVKTSFAAIAVILILSLSSSCIEDGIDSSPSSQPVFSVDTLDMGHYFTGQLTPTSRFMVYNRCGKVLNISDISLRGESSGLFRVNVDGYAGVEFHDVQIRPGDSIYVFVDAMLPANSDPRPVTVEGHVDFVTNGVTSTVVLKASGQDVVRKNGVEVVSDETWDATYPYQIFDSLVVAHGATLRLLPGTKLCFHDKSYMRVYGSLVTEGVPGAWVEMAGDRMGNVVGGIPFDLMASQWDGLHIAPESSGNRLSHTIVRNTVGGVLVDSLAEADFLNCRIRNSAGYALSARHAGVRLVGCEVADASLGALSATGGVIEANHCTFANYYLFTAPRGPVVQIYHYSPGSDDSSGLPYLKASITNSILYGLGTDFSVGDLSGTDVVLRSCVMKSAGRDDENFVNCMWDTDPMYAVVREEYIFDYRLADVSPALSHADASLTLPDAAVDYWGCPRFPAPRPGAYQNSPE</sequence>
<dbReference type="RefSeq" id="WP_135471076.1">
    <property type="nucleotide sequence ID" value="NZ_CASJDB010000003.1"/>
</dbReference>
<evidence type="ECO:0000313" key="3">
    <source>
        <dbReference type="Proteomes" id="UP000297635"/>
    </source>
</evidence>
<keyword evidence="1" id="KW-0732">Signal</keyword>
<protein>
    <recommendedName>
        <fullName evidence="4">Right-handed parallel beta-helix repeat-containing protein</fullName>
    </recommendedName>
</protein>
<dbReference type="GeneID" id="82149113"/>
<evidence type="ECO:0000256" key="1">
    <source>
        <dbReference type="SAM" id="SignalP"/>
    </source>
</evidence>
<dbReference type="AlphaFoldDB" id="A0A4Z0V4D9"/>
<feature type="chain" id="PRO_5021227198" description="Right-handed parallel beta-helix repeat-containing protein" evidence="1">
    <location>
        <begin position="24"/>
        <end position="463"/>
    </location>
</feature>
<evidence type="ECO:0000313" key="2">
    <source>
        <dbReference type="EMBL" id="TGG40059.1"/>
    </source>
</evidence>
<dbReference type="Proteomes" id="UP000297635">
    <property type="component" value="Unassembled WGS sequence"/>
</dbReference>
<name>A0A4Z0V4D9_9BACT</name>
<organism evidence="2 3">
    <name type="scientific">Duncaniella freteri</name>
    <dbReference type="NCBI Taxonomy" id="2530391"/>
    <lineage>
        <taxon>Bacteria</taxon>
        <taxon>Pseudomonadati</taxon>
        <taxon>Bacteroidota</taxon>
        <taxon>Bacteroidia</taxon>
        <taxon>Bacteroidales</taxon>
        <taxon>Muribaculaceae</taxon>
        <taxon>Duncaniella</taxon>
    </lineage>
</organism>
<keyword evidence="3" id="KW-1185">Reference proteome</keyword>
<dbReference type="SUPFAM" id="SSF51126">
    <property type="entry name" value="Pectin lyase-like"/>
    <property type="match status" value="1"/>
</dbReference>
<dbReference type="InterPro" id="IPR011050">
    <property type="entry name" value="Pectin_lyase_fold/virulence"/>
</dbReference>
<gene>
    <name evidence="2" type="ORF">EZ315_04850</name>
</gene>
<comment type="caution">
    <text evidence="2">The sequence shown here is derived from an EMBL/GenBank/DDBJ whole genome shotgun (WGS) entry which is preliminary data.</text>
</comment>
<evidence type="ECO:0008006" key="4">
    <source>
        <dbReference type="Google" id="ProtNLM"/>
    </source>
</evidence>